<name>A0AA38G5J0_TAXCH</name>
<dbReference type="GO" id="GO:0005737">
    <property type="term" value="C:cytoplasm"/>
    <property type="evidence" value="ECO:0007669"/>
    <property type="project" value="TreeGrafter"/>
</dbReference>
<reference evidence="1 2" key="1">
    <citation type="journal article" date="2021" name="Nat. Plants">
        <title>The Taxus genome provides insights into paclitaxel biosynthesis.</title>
        <authorList>
            <person name="Xiong X."/>
            <person name="Gou J."/>
            <person name="Liao Q."/>
            <person name="Li Y."/>
            <person name="Zhou Q."/>
            <person name="Bi G."/>
            <person name="Li C."/>
            <person name="Du R."/>
            <person name="Wang X."/>
            <person name="Sun T."/>
            <person name="Guo L."/>
            <person name="Liang H."/>
            <person name="Lu P."/>
            <person name="Wu Y."/>
            <person name="Zhang Z."/>
            <person name="Ro D.K."/>
            <person name="Shang Y."/>
            <person name="Huang S."/>
            <person name="Yan J."/>
        </authorList>
    </citation>
    <scope>NUCLEOTIDE SEQUENCE [LARGE SCALE GENOMIC DNA]</scope>
    <source>
        <strain evidence="1">Ta-2019</strain>
    </source>
</reference>
<dbReference type="InterPro" id="IPR051468">
    <property type="entry name" value="Fungal_SecMetab_SDRs"/>
</dbReference>
<dbReference type="InterPro" id="IPR036291">
    <property type="entry name" value="NAD(P)-bd_dom_sf"/>
</dbReference>
<evidence type="ECO:0000313" key="1">
    <source>
        <dbReference type="EMBL" id="KAH9315299.1"/>
    </source>
</evidence>
<gene>
    <name evidence="1" type="ORF">KI387_023926</name>
</gene>
<protein>
    <recommendedName>
        <fullName evidence="3">NAD(P)-binding protein</fullName>
    </recommendedName>
</protein>
<keyword evidence="2" id="KW-1185">Reference proteome</keyword>
<dbReference type="GO" id="GO:0016491">
    <property type="term" value="F:oxidoreductase activity"/>
    <property type="evidence" value="ECO:0007669"/>
    <property type="project" value="TreeGrafter"/>
</dbReference>
<accession>A0AA38G5J0</accession>
<dbReference type="PRINTS" id="PR00081">
    <property type="entry name" value="GDHRDH"/>
</dbReference>
<organism evidence="1 2">
    <name type="scientific">Taxus chinensis</name>
    <name type="common">Chinese yew</name>
    <name type="synonym">Taxus wallichiana var. chinensis</name>
    <dbReference type="NCBI Taxonomy" id="29808"/>
    <lineage>
        <taxon>Eukaryota</taxon>
        <taxon>Viridiplantae</taxon>
        <taxon>Streptophyta</taxon>
        <taxon>Embryophyta</taxon>
        <taxon>Tracheophyta</taxon>
        <taxon>Spermatophyta</taxon>
        <taxon>Pinopsida</taxon>
        <taxon>Pinidae</taxon>
        <taxon>Conifers II</taxon>
        <taxon>Cupressales</taxon>
        <taxon>Taxaceae</taxon>
        <taxon>Taxus</taxon>
    </lineage>
</organism>
<proteinExistence type="predicted"/>
<dbReference type="OMA" id="HRNVPKD"/>
<comment type="caution">
    <text evidence="1">The sequence shown here is derived from an EMBL/GenBank/DDBJ whole genome shotgun (WGS) entry which is preliminary data.</text>
</comment>
<sequence>VRQLLDNYGKGHVIATCRNPNGAKSLIDLKKKHTERLSIVWLDVTDESSIDAAAKSIGDTHGRLDLLINTSGILSIPNVLKPETTLSKVEKSSLLFSFEVNAVGPVLVIKHMWPLLKAGGGQGSGREVAIVANLSARVGSIGDNKLGGWHSYRASKTALNQLIKNISLEFTHRKEPIICLLLHPGTVNTDLSRPFQRNVLARKLFTTEYAVEKLLCIIDGAKTSDNGKFLAWDGEEIP</sequence>
<dbReference type="AlphaFoldDB" id="A0AA38G5J0"/>
<dbReference type="Gene3D" id="3.40.50.720">
    <property type="entry name" value="NAD(P)-binding Rossmann-like Domain"/>
    <property type="match status" value="1"/>
</dbReference>
<evidence type="ECO:0008006" key="3">
    <source>
        <dbReference type="Google" id="ProtNLM"/>
    </source>
</evidence>
<dbReference type="Proteomes" id="UP000824469">
    <property type="component" value="Unassembled WGS sequence"/>
</dbReference>
<dbReference type="PANTHER" id="PTHR43544:SF12">
    <property type="entry name" value="NAD(P)-BINDING ROSSMANN-FOLD SUPERFAMILY PROTEIN"/>
    <property type="match status" value="1"/>
</dbReference>
<dbReference type="EMBL" id="JAHRHJ020000005">
    <property type="protein sequence ID" value="KAH9315299.1"/>
    <property type="molecule type" value="Genomic_DNA"/>
</dbReference>
<feature type="non-terminal residue" evidence="1">
    <location>
        <position position="1"/>
    </location>
</feature>
<dbReference type="CDD" id="cd05325">
    <property type="entry name" value="carb_red_sniffer_like_SDR_c"/>
    <property type="match status" value="1"/>
</dbReference>
<feature type="non-terminal residue" evidence="1">
    <location>
        <position position="238"/>
    </location>
</feature>
<dbReference type="InterPro" id="IPR002347">
    <property type="entry name" value="SDR_fam"/>
</dbReference>
<dbReference type="PANTHER" id="PTHR43544">
    <property type="entry name" value="SHORT-CHAIN DEHYDROGENASE/REDUCTASE"/>
    <property type="match status" value="1"/>
</dbReference>
<evidence type="ECO:0000313" key="2">
    <source>
        <dbReference type="Proteomes" id="UP000824469"/>
    </source>
</evidence>
<dbReference type="SUPFAM" id="SSF51735">
    <property type="entry name" value="NAD(P)-binding Rossmann-fold domains"/>
    <property type="match status" value="1"/>
</dbReference>
<dbReference type="Pfam" id="PF00106">
    <property type="entry name" value="adh_short"/>
    <property type="match status" value="1"/>
</dbReference>